<dbReference type="GO" id="GO:0003676">
    <property type="term" value="F:nucleic acid binding"/>
    <property type="evidence" value="ECO:0007669"/>
    <property type="project" value="InterPro"/>
</dbReference>
<reference evidence="1" key="1">
    <citation type="submission" date="2025-08" db="UniProtKB">
        <authorList>
            <consortium name="Ensembl"/>
        </authorList>
    </citation>
    <scope>IDENTIFICATION</scope>
</reference>
<organism evidence="1 2">
    <name type="scientific">Monopterus albus</name>
    <name type="common">Swamp eel</name>
    <dbReference type="NCBI Taxonomy" id="43700"/>
    <lineage>
        <taxon>Eukaryota</taxon>
        <taxon>Metazoa</taxon>
        <taxon>Chordata</taxon>
        <taxon>Craniata</taxon>
        <taxon>Vertebrata</taxon>
        <taxon>Euteleostomi</taxon>
        <taxon>Actinopterygii</taxon>
        <taxon>Neopterygii</taxon>
        <taxon>Teleostei</taxon>
        <taxon>Neoteleostei</taxon>
        <taxon>Acanthomorphata</taxon>
        <taxon>Anabantaria</taxon>
        <taxon>Synbranchiformes</taxon>
        <taxon>Synbranchidae</taxon>
        <taxon>Monopterus</taxon>
    </lineage>
</organism>
<keyword evidence="2" id="KW-1185">Reference proteome</keyword>
<name>A0A3Q3R1V1_MONAL</name>
<evidence type="ECO:0000313" key="2">
    <source>
        <dbReference type="Proteomes" id="UP000261600"/>
    </source>
</evidence>
<dbReference type="AlphaFoldDB" id="A0A3Q3R1V1"/>
<proteinExistence type="predicted"/>
<accession>A0A3Q3R1V1</accession>
<dbReference type="Gene3D" id="3.30.420.10">
    <property type="entry name" value="Ribonuclease H-like superfamily/Ribonuclease H"/>
    <property type="match status" value="1"/>
</dbReference>
<dbReference type="Ensembl" id="ENSMALT00000025289.1">
    <property type="protein sequence ID" value="ENSMALP00000024821.1"/>
    <property type="gene ID" value="ENSMALG00000017272.1"/>
</dbReference>
<dbReference type="Proteomes" id="UP000261600">
    <property type="component" value="Unplaced"/>
</dbReference>
<sequence>MNVSLCTGPVSDDHKARQRGAGTASSWILFMYIELSEKNTQHYIWRKKYGGGSIMIWGCFAGKMNSQVYHGVLWDNVRVAVGKLKLRASWVM</sequence>
<reference evidence="1" key="2">
    <citation type="submission" date="2025-09" db="UniProtKB">
        <authorList>
            <consortium name="Ensembl"/>
        </authorList>
    </citation>
    <scope>IDENTIFICATION</scope>
</reference>
<dbReference type="InterPro" id="IPR036397">
    <property type="entry name" value="RNaseH_sf"/>
</dbReference>
<protein>
    <submittedName>
        <fullName evidence="1">Uncharacterized protein</fullName>
    </submittedName>
</protein>
<evidence type="ECO:0000313" key="1">
    <source>
        <dbReference type="Ensembl" id="ENSMALP00000024821.1"/>
    </source>
</evidence>